<feature type="transmembrane region" description="Helical" evidence="2">
    <location>
        <begin position="37"/>
        <end position="55"/>
    </location>
</feature>
<name>A0A1I3HE98_9GAMM</name>
<dbReference type="RefSeq" id="WP_074881102.1">
    <property type="nucleotide sequence ID" value="NZ_FORC01000001.1"/>
</dbReference>
<evidence type="ECO:0000313" key="4">
    <source>
        <dbReference type="Proteomes" id="UP000183018"/>
    </source>
</evidence>
<gene>
    <name evidence="3" type="ORF">SAMN05216602_0828</name>
</gene>
<evidence type="ECO:0000256" key="1">
    <source>
        <dbReference type="SAM" id="Coils"/>
    </source>
</evidence>
<reference evidence="4" key="1">
    <citation type="submission" date="2016-10" db="EMBL/GenBank/DDBJ databases">
        <authorList>
            <person name="Varghese N."/>
            <person name="Submissions S."/>
        </authorList>
    </citation>
    <scope>NUCLEOTIDE SEQUENCE [LARGE SCALE GENOMIC DNA]</scope>
    <source>
        <strain evidence="4">LMG 22563</strain>
    </source>
</reference>
<keyword evidence="1" id="KW-0175">Coiled coil</keyword>
<dbReference type="OrthoDB" id="7024365at2"/>
<dbReference type="Proteomes" id="UP000183018">
    <property type="component" value="Unassembled WGS sequence"/>
</dbReference>
<dbReference type="EMBL" id="FORC01000001">
    <property type="protein sequence ID" value="SFI33961.1"/>
    <property type="molecule type" value="Genomic_DNA"/>
</dbReference>
<dbReference type="STRING" id="289370.SAMN05216602_0828"/>
<keyword evidence="4" id="KW-1185">Reference proteome</keyword>
<dbReference type="AlphaFoldDB" id="A0A1I3HE98"/>
<evidence type="ECO:0000256" key="2">
    <source>
        <dbReference type="SAM" id="Phobius"/>
    </source>
</evidence>
<feature type="coiled-coil region" evidence="1">
    <location>
        <begin position="73"/>
        <end position="106"/>
    </location>
</feature>
<keyword evidence="2" id="KW-1133">Transmembrane helix</keyword>
<accession>A0A1I3HE98</accession>
<organism evidence="3 4">
    <name type="scientific">Phytopseudomonas argentinensis</name>
    <dbReference type="NCBI Taxonomy" id="289370"/>
    <lineage>
        <taxon>Bacteria</taxon>
        <taxon>Pseudomonadati</taxon>
        <taxon>Pseudomonadota</taxon>
        <taxon>Gammaproteobacteria</taxon>
        <taxon>Pseudomonadales</taxon>
        <taxon>Pseudomonadaceae</taxon>
        <taxon>Phytopseudomonas</taxon>
    </lineage>
</organism>
<proteinExistence type="predicted"/>
<sequence length="172" mass="19445">MSSTTKGPIQRVGYAMLWPILLAFPVALLAGGIELKAFIALETLWLFVALFLILGPDSISEITFWKASIRRSAESAEKDAKAAHEAKEEAERIRNNLRELARLNIENTFVLNSLVAGLFRDAEGNRQSHPSMTLIEENLNKLTPFVSKDPQLVEAWQERMRHLMQQPFESPK</sequence>
<protein>
    <submittedName>
        <fullName evidence="3">Uncharacterized protein</fullName>
    </submittedName>
</protein>
<keyword evidence="2" id="KW-0812">Transmembrane</keyword>
<feature type="transmembrane region" description="Helical" evidence="2">
    <location>
        <begin position="12"/>
        <end position="31"/>
    </location>
</feature>
<evidence type="ECO:0000313" key="3">
    <source>
        <dbReference type="EMBL" id="SFI33961.1"/>
    </source>
</evidence>
<keyword evidence="2" id="KW-0472">Membrane</keyword>